<name>A0A0A1X6R9_ZEUCU</name>
<evidence type="ECO:0000256" key="1">
    <source>
        <dbReference type="ARBA" id="ARBA00004123"/>
    </source>
</evidence>
<dbReference type="AlphaFoldDB" id="A0A0A1X6R9"/>
<dbReference type="GO" id="GO:0045944">
    <property type="term" value="P:positive regulation of transcription by RNA polymerase II"/>
    <property type="evidence" value="ECO:0007669"/>
    <property type="project" value="TreeGrafter"/>
</dbReference>
<proteinExistence type="predicted"/>
<dbReference type="PANTHER" id="PTHR47187">
    <property type="entry name" value="NFATC2-INTERACTING PROTEIN"/>
    <property type="match status" value="1"/>
</dbReference>
<evidence type="ECO:0000259" key="4">
    <source>
        <dbReference type="Pfam" id="PF11976"/>
    </source>
</evidence>
<feature type="domain" description="Rad60/SUMO-like" evidence="4">
    <location>
        <begin position="364"/>
        <end position="424"/>
    </location>
</feature>
<protein>
    <submittedName>
        <fullName evidence="5">Uncharacterized protein CG4449</fullName>
    </submittedName>
</protein>
<accession>A0A0A1X6R9</accession>
<comment type="subcellular location">
    <subcellularLocation>
        <location evidence="1">Nucleus</location>
    </subcellularLocation>
</comment>
<dbReference type="InterPro" id="IPR052324">
    <property type="entry name" value="NFATC2-Int_DNA_Repair"/>
</dbReference>
<dbReference type="EMBL" id="GBXI01007852">
    <property type="protein sequence ID" value="JAD06440.1"/>
    <property type="molecule type" value="Transcribed_RNA"/>
</dbReference>
<dbReference type="InterPro" id="IPR029071">
    <property type="entry name" value="Ubiquitin-like_domsf"/>
</dbReference>
<dbReference type="CDD" id="cd01763">
    <property type="entry name" value="Ubl_SUMO_like"/>
    <property type="match status" value="2"/>
</dbReference>
<reference evidence="5" key="2">
    <citation type="journal article" date="2015" name="Gigascience">
        <title>Reconstructing a comprehensive transcriptome assembly of a white-pupal translocated strain of the pest fruit fly Bactrocera cucurbitae.</title>
        <authorList>
            <person name="Sim S.B."/>
            <person name="Calla B."/>
            <person name="Hall B."/>
            <person name="DeRego T."/>
            <person name="Geib S.M."/>
        </authorList>
    </citation>
    <scope>NUCLEOTIDE SEQUENCE</scope>
</reference>
<feature type="compositionally biased region" description="Low complexity" evidence="3">
    <location>
        <begin position="126"/>
        <end position="140"/>
    </location>
</feature>
<dbReference type="Pfam" id="PF11976">
    <property type="entry name" value="Rad60-SLD"/>
    <property type="match status" value="1"/>
</dbReference>
<feature type="compositionally biased region" description="Basic and acidic residues" evidence="3">
    <location>
        <begin position="66"/>
        <end position="78"/>
    </location>
</feature>
<feature type="region of interest" description="Disordered" evidence="3">
    <location>
        <begin position="29"/>
        <end position="157"/>
    </location>
</feature>
<reference evidence="5" key="1">
    <citation type="submission" date="2014-11" db="EMBL/GenBank/DDBJ databases">
        <authorList>
            <person name="Geib S."/>
        </authorList>
    </citation>
    <scope>NUCLEOTIDE SEQUENCE</scope>
</reference>
<dbReference type="InterPro" id="IPR022617">
    <property type="entry name" value="Rad60/SUMO-like_dom"/>
</dbReference>
<feature type="compositionally biased region" description="Polar residues" evidence="3">
    <location>
        <begin position="85"/>
        <end position="100"/>
    </location>
</feature>
<dbReference type="GO" id="GO:0005634">
    <property type="term" value="C:nucleus"/>
    <property type="evidence" value="ECO:0007669"/>
    <property type="project" value="UniProtKB-SubCell"/>
</dbReference>
<dbReference type="Gene3D" id="3.10.20.90">
    <property type="entry name" value="Phosphatidylinositol 3-kinase Catalytic Subunit, Chain A, domain 1"/>
    <property type="match status" value="2"/>
</dbReference>
<evidence type="ECO:0000256" key="2">
    <source>
        <dbReference type="ARBA" id="ARBA00023242"/>
    </source>
</evidence>
<dbReference type="SUPFAM" id="SSF54236">
    <property type="entry name" value="Ubiquitin-like"/>
    <property type="match status" value="2"/>
</dbReference>
<sequence length="427" mass="47752">MSQEYDVFAELYDNDNDEKAKFLEKLKTRNVDTLSTDGSDEDDFLPPSLQSRGRGRGKKGKPPPAESDKLPNEISEPKKTRKSHSQPSETSVQHTTSKLYTQLVEPAPVGNSRTTRSRSAVAPQPTTSIDTTSNTTTAPTRGRKSRRGGTNRSAVNEPDIVEPSHTMSLADSLGVMAAMMRGQQTRRSVMRARRNYFAEIAARSTNVDYVDLVSSPLPRIEGVIAVDSDGEDNGVEVNSSIETPNTSFVPALECSFDEDNPEISVKIKWDSGAPEIFKLRKYQKFHDIFSKIAERENTPVDKLVFNIDNRIIAPSDTPASINYKVYEFISGRALTHLFEAGATRKKRDANVITLKIQSDLWPRKPLHVELSKTDKLKILYIKCAEELKKSPEDFVLSFNGDHLGLNDTPEDFEFEGDEAIDLRIKKK</sequence>
<dbReference type="PANTHER" id="PTHR47187:SF1">
    <property type="entry name" value="NFATC2-INTERACTING PROTEIN"/>
    <property type="match status" value="1"/>
</dbReference>
<gene>
    <name evidence="5" type="primary">CG4449</name>
    <name evidence="5" type="ORF">g.33873</name>
</gene>
<organism evidence="5">
    <name type="scientific">Zeugodacus cucurbitae</name>
    <name type="common">Melon fruit fly</name>
    <name type="synonym">Bactrocera cucurbitae</name>
    <dbReference type="NCBI Taxonomy" id="28588"/>
    <lineage>
        <taxon>Eukaryota</taxon>
        <taxon>Metazoa</taxon>
        <taxon>Ecdysozoa</taxon>
        <taxon>Arthropoda</taxon>
        <taxon>Hexapoda</taxon>
        <taxon>Insecta</taxon>
        <taxon>Pterygota</taxon>
        <taxon>Neoptera</taxon>
        <taxon>Endopterygota</taxon>
        <taxon>Diptera</taxon>
        <taxon>Brachycera</taxon>
        <taxon>Muscomorpha</taxon>
        <taxon>Tephritoidea</taxon>
        <taxon>Tephritidae</taxon>
        <taxon>Zeugodacus</taxon>
        <taxon>Zeugodacus</taxon>
    </lineage>
</organism>
<keyword evidence="2" id="KW-0539">Nucleus</keyword>
<evidence type="ECO:0000256" key="3">
    <source>
        <dbReference type="SAM" id="MobiDB-lite"/>
    </source>
</evidence>
<evidence type="ECO:0000313" key="5">
    <source>
        <dbReference type="EMBL" id="JAD06440.1"/>
    </source>
</evidence>